<keyword evidence="2" id="KW-0547">Nucleotide-binding</keyword>
<dbReference type="InterPro" id="IPR015854">
    <property type="entry name" value="ABC_transpr_LolD-like"/>
</dbReference>
<sequence length="270" mass="27848">MTPSLFDNQPQPVQNPDAGRRGPALTASGLVKTFGPARALAGVDVAIGPGESLAVMGPSGSGKSTLLHVLAGIMTPDAGTVALYGDTISGLSERARTSLRRRRFGFVFQFGQLLPELPAIENVALPLMLGGVPRRDAEARATGLFGPLGLAGLEARRPGELSGGQSQRVAVARALVTAPDVIFADEPTGSLDSRSGVEVMNLLTDACRGQGAALVLVTHDRQIAGWCERTITMRDGLVSGEYRRPGTEAGDTAPGVRAASGIGSGRAATR</sequence>
<feature type="region of interest" description="Disordered" evidence="4">
    <location>
        <begin position="242"/>
        <end position="270"/>
    </location>
</feature>
<dbReference type="SUPFAM" id="SSF52540">
    <property type="entry name" value="P-loop containing nucleoside triphosphate hydrolases"/>
    <property type="match status" value="1"/>
</dbReference>
<dbReference type="InterPro" id="IPR017871">
    <property type="entry name" value="ABC_transporter-like_CS"/>
</dbReference>
<evidence type="ECO:0000313" key="7">
    <source>
        <dbReference type="Proteomes" id="UP000539111"/>
    </source>
</evidence>
<organism evidence="6 7">
    <name type="scientific">Spelaeicoccus albus</name>
    <dbReference type="NCBI Taxonomy" id="1280376"/>
    <lineage>
        <taxon>Bacteria</taxon>
        <taxon>Bacillati</taxon>
        <taxon>Actinomycetota</taxon>
        <taxon>Actinomycetes</taxon>
        <taxon>Micrococcales</taxon>
        <taxon>Brevibacteriaceae</taxon>
        <taxon>Spelaeicoccus</taxon>
    </lineage>
</organism>
<evidence type="ECO:0000256" key="1">
    <source>
        <dbReference type="ARBA" id="ARBA00022448"/>
    </source>
</evidence>
<feature type="compositionally biased region" description="Polar residues" evidence="4">
    <location>
        <begin position="1"/>
        <end position="14"/>
    </location>
</feature>
<dbReference type="GO" id="GO:0005524">
    <property type="term" value="F:ATP binding"/>
    <property type="evidence" value="ECO:0007669"/>
    <property type="project" value="UniProtKB-KW"/>
</dbReference>
<proteinExistence type="predicted"/>
<feature type="domain" description="ABC transporter" evidence="5">
    <location>
        <begin position="25"/>
        <end position="260"/>
    </location>
</feature>
<protein>
    <submittedName>
        <fullName evidence="6">Putative ABC transport system ATP-binding protein</fullName>
    </submittedName>
</protein>
<comment type="caution">
    <text evidence="6">The sequence shown here is derived from an EMBL/GenBank/DDBJ whole genome shotgun (WGS) entry which is preliminary data.</text>
</comment>
<dbReference type="CDD" id="cd03255">
    <property type="entry name" value="ABC_MJ0796_LolCDE_FtsE"/>
    <property type="match status" value="1"/>
</dbReference>
<dbReference type="GO" id="GO:0016887">
    <property type="term" value="F:ATP hydrolysis activity"/>
    <property type="evidence" value="ECO:0007669"/>
    <property type="project" value="InterPro"/>
</dbReference>
<dbReference type="PROSITE" id="PS50893">
    <property type="entry name" value="ABC_TRANSPORTER_2"/>
    <property type="match status" value="1"/>
</dbReference>
<keyword evidence="1" id="KW-0813">Transport</keyword>
<name>A0A7Z0D0J1_9MICO</name>
<dbReference type="InterPro" id="IPR003439">
    <property type="entry name" value="ABC_transporter-like_ATP-bd"/>
</dbReference>
<dbReference type="Pfam" id="PF00005">
    <property type="entry name" value="ABC_tran"/>
    <property type="match status" value="1"/>
</dbReference>
<accession>A0A7Z0D0J1</accession>
<evidence type="ECO:0000256" key="2">
    <source>
        <dbReference type="ARBA" id="ARBA00022741"/>
    </source>
</evidence>
<evidence type="ECO:0000313" key="6">
    <source>
        <dbReference type="EMBL" id="NYI67406.1"/>
    </source>
</evidence>
<gene>
    <name evidence="6" type="ORF">BJY26_001712</name>
</gene>
<feature type="region of interest" description="Disordered" evidence="4">
    <location>
        <begin position="1"/>
        <end position="23"/>
    </location>
</feature>
<dbReference type="PROSITE" id="PS00211">
    <property type="entry name" value="ABC_TRANSPORTER_1"/>
    <property type="match status" value="1"/>
</dbReference>
<keyword evidence="3 6" id="KW-0067">ATP-binding</keyword>
<dbReference type="InterPro" id="IPR017911">
    <property type="entry name" value="MacB-like_ATP-bd"/>
</dbReference>
<dbReference type="Proteomes" id="UP000539111">
    <property type="component" value="Unassembled WGS sequence"/>
</dbReference>
<dbReference type="EMBL" id="JACBZP010000001">
    <property type="protein sequence ID" value="NYI67406.1"/>
    <property type="molecule type" value="Genomic_DNA"/>
</dbReference>
<reference evidence="6 7" key="1">
    <citation type="submission" date="2020-07" db="EMBL/GenBank/DDBJ databases">
        <title>Sequencing the genomes of 1000 actinobacteria strains.</title>
        <authorList>
            <person name="Klenk H.-P."/>
        </authorList>
    </citation>
    <scope>NUCLEOTIDE SEQUENCE [LARGE SCALE GENOMIC DNA]</scope>
    <source>
        <strain evidence="6 7">DSM 26341</strain>
    </source>
</reference>
<dbReference type="PANTHER" id="PTHR24220">
    <property type="entry name" value="IMPORT ATP-BINDING PROTEIN"/>
    <property type="match status" value="1"/>
</dbReference>
<feature type="compositionally biased region" description="Low complexity" evidence="4">
    <location>
        <begin position="255"/>
        <end position="270"/>
    </location>
</feature>
<dbReference type="SMART" id="SM00382">
    <property type="entry name" value="AAA"/>
    <property type="match status" value="1"/>
</dbReference>
<evidence type="ECO:0000256" key="4">
    <source>
        <dbReference type="SAM" id="MobiDB-lite"/>
    </source>
</evidence>
<dbReference type="InterPro" id="IPR027417">
    <property type="entry name" value="P-loop_NTPase"/>
</dbReference>
<dbReference type="PANTHER" id="PTHR24220:SF685">
    <property type="entry name" value="ABC TRANSPORTER RELATED"/>
    <property type="match status" value="1"/>
</dbReference>
<dbReference type="AlphaFoldDB" id="A0A7Z0D0J1"/>
<dbReference type="GO" id="GO:0005886">
    <property type="term" value="C:plasma membrane"/>
    <property type="evidence" value="ECO:0007669"/>
    <property type="project" value="TreeGrafter"/>
</dbReference>
<keyword evidence="7" id="KW-1185">Reference proteome</keyword>
<dbReference type="InterPro" id="IPR003593">
    <property type="entry name" value="AAA+_ATPase"/>
</dbReference>
<evidence type="ECO:0000259" key="5">
    <source>
        <dbReference type="PROSITE" id="PS50893"/>
    </source>
</evidence>
<evidence type="ECO:0000256" key="3">
    <source>
        <dbReference type="ARBA" id="ARBA00022840"/>
    </source>
</evidence>
<dbReference type="RefSeq" id="WP_179427347.1">
    <property type="nucleotide sequence ID" value="NZ_JACBZP010000001.1"/>
</dbReference>
<dbReference type="Gene3D" id="3.40.50.300">
    <property type="entry name" value="P-loop containing nucleotide triphosphate hydrolases"/>
    <property type="match status" value="1"/>
</dbReference>
<dbReference type="GO" id="GO:0022857">
    <property type="term" value="F:transmembrane transporter activity"/>
    <property type="evidence" value="ECO:0007669"/>
    <property type="project" value="TreeGrafter"/>
</dbReference>